<comment type="catalytic activity">
    <reaction evidence="14 15">
        <text>an alpha-Kdo-(2-&gt;6)-lipid IVA + ATP = a 4-O-phospho-alpha-Kdo-(2-&gt;6)-lipid IVA + ADP + H(+)</text>
        <dbReference type="Rhea" id="RHEA:74271"/>
        <dbReference type="ChEBI" id="CHEBI:15378"/>
        <dbReference type="ChEBI" id="CHEBI:30616"/>
        <dbReference type="ChEBI" id="CHEBI:176428"/>
        <dbReference type="ChEBI" id="CHEBI:193140"/>
        <dbReference type="ChEBI" id="CHEBI:456216"/>
        <dbReference type="EC" id="2.7.1.166"/>
    </reaction>
</comment>
<evidence type="ECO:0000256" key="15">
    <source>
        <dbReference type="HAMAP-Rule" id="MF_00521"/>
    </source>
</evidence>
<dbReference type="EC" id="2.7.1.166" evidence="4 15"/>
<evidence type="ECO:0000256" key="2">
    <source>
        <dbReference type="ARBA" id="ARBA00004713"/>
    </source>
</evidence>
<evidence type="ECO:0000313" key="17">
    <source>
        <dbReference type="Proteomes" id="UP001218788"/>
    </source>
</evidence>
<keyword evidence="7 15" id="KW-0808">Transferase</keyword>
<organism evidence="16 17">
    <name type="scientific">Alteromonas gilva</name>
    <dbReference type="NCBI Taxonomy" id="2987522"/>
    <lineage>
        <taxon>Bacteria</taxon>
        <taxon>Pseudomonadati</taxon>
        <taxon>Pseudomonadota</taxon>
        <taxon>Gammaproteobacteria</taxon>
        <taxon>Alteromonadales</taxon>
        <taxon>Alteromonadaceae</taxon>
        <taxon>Alteromonas/Salinimonas group</taxon>
        <taxon>Alteromonas</taxon>
    </lineage>
</organism>
<keyword evidence="12 15" id="KW-0472">Membrane</keyword>
<keyword evidence="9 15" id="KW-0418">Kinase</keyword>
<evidence type="ECO:0000256" key="11">
    <source>
        <dbReference type="ARBA" id="ARBA00022985"/>
    </source>
</evidence>
<dbReference type="NCBIfam" id="NF002475">
    <property type="entry name" value="PRK01723.1"/>
    <property type="match status" value="1"/>
</dbReference>
<accession>A0ABT5L4Q2</accession>
<reference evidence="16 17" key="1">
    <citation type="submission" date="2022-10" db="EMBL/GenBank/DDBJ databases">
        <title>Alteromonas sp. chi3 Genome sequencing.</title>
        <authorList>
            <person name="Park S."/>
        </authorList>
    </citation>
    <scope>NUCLEOTIDE SEQUENCE [LARGE SCALE GENOMIC DNA]</scope>
    <source>
        <strain evidence="17">chi3</strain>
    </source>
</reference>
<dbReference type="SUPFAM" id="SSF56112">
    <property type="entry name" value="Protein kinase-like (PK-like)"/>
    <property type="match status" value="1"/>
</dbReference>
<evidence type="ECO:0000256" key="6">
    <source>
        <dbReference type="ARBA" id="ARBA00022519"/>
    </source>
</evidence>
<evidence type="ECO:0000256" key="13">
    <source>
        <dbReference type="ARBA" id="ARBA00029511"/>
    </source>
</evidence>
<sequence length="240" mass="27626">MQAIETFQSGRHSLLRCPSVCRALGIQLPPVEWLQSSYWQQQQHATAASGRGQAVLIASPAPMVLRDYCRGGLVRHIARRRFIYSGLANCRPFRELQLLNTLRSAGLPVPRGIAGRVSRYGMTYEASILMERIPNSREVHEHLCQDALAPSDWQRMGALIRQLHDHGVYHHDLNIHNIMLDTNNRFWLIDFDKCGYKNGQQWKAANLARLQRSLRKEKAVHSNYAFDDSHWQRLLTGYWA</sequence>
<comment type="similarity">
    <text evidence="3 15">Belongs to the protein kinase superfamily. KdkA/RfaP family.</text>
</comment>
<keyword evidence="6 15" id="KW-0997">Cell inner membrane</keyword>
<dbReference type="RefSeq" id="WP_273641619.1">
    <property type="nucleotide sequence ID" value="NZ_JAQQXP010000002.1"/>
</dbReference>
<dbReference type="EMBL" id="JAQQXP010000002">
    <property type="protein sequence ID" value="MDC8831838.1"/>
    <property type="molecule type" value="Genomic_DNA"/>
</dbReference>
<evidence type="ECO:0000256" key="12">
    <source>
        <dbReference type="ARBA" id="ARBA00023136"/>
    </source>
</evidence>
<evidence type="ECO:0000256" key="4">
    <source>
        <dbReference type="ARBA" id="ARBA00011988"/>
    </source>
</evidence>
<evidence type="ECO:0000256" key="10">
    <source>
        <dbReference type="ARBA" id="ARBA00022840"/>
    </source>
</evidence>
<dbReference type="HAMAP" id="MF_00521">
    <property type="entry name" value="KDO_kinase"/>
    <property type="match status" value="1"/>
</dbReference>
<dbReference type="InterPro" id="IPR011009">
    <property type="entry name" value="Kinase-like_dom_sf"/>
</dbReference>
<comment type="pathway">
    <text evidence="2 15">Bacterial outer membrane biogenesis; LPS core biosynthesis.</text>
</comment>
<dbReference type="Gene3D" id="1.10.510.10">
    <property type="entry name" value="Transferase(Phosphotransferase) domain 1"/>
    <property type="match status" value="1"/>
</dbReference>
<evidence type="ECO:0000256" key="1">
    <source>
        <dbReference type="ARBA" id="ARBA00004515"/>
    </source>
</evidence>
<evidence type="ECO:0000256" key="9">
    <source>
        <dbReference type="ARBA" id="ARBA00022777"/>
    </source>
</evidence>
<comment type="function">
    <text evidence="15">Catalyzes the ATP-dependent phosphorylation of the 3-deoxy-D-manno-octulosonic acid (Kdo) residue in Kdo-lipid IV(A) at the 4-OH position.</text>
</comment>
<keyword evidence="8 15" id="KW-0547">Nucleotide-binding</keyword>
<comment type="caution">
    <text evidence="16">The sequence shown here is derived from an EMBL/GenBank/DDBJ whole genome shotgun (WGS) entry which is preliminary data.</text>
</comment>
<keyword evidence="11 15" id="KW-0448">Lipopolysaccharide biosynthesis</keyword>
<dbReference type="InterPro" id="IPR022826">
    <property type="entry name" value="KDO_kinase"/>
</dbReference>
<evidence type="ECO:0000256" key="3">
    <source>
        <dbReference type="ARBA" id="ARBA00010327"/>
    </source>
</evidence>
<evidence type="ECO:0000256" key="14">
    <source>
        <dbReference type="ARBA" id="ARBA00034417"/>
    </source>
</evidence>
<dbReference type="GO" id="GO:0016301">
    <property type="term" value="F:kinase activity"/>
    <property type="evidence" value="ECO:0007669"/>
    <property type="project" value="UniProtKB-KW"/>
</dbReference>
<proteinExistence type="inferred from homology"/>
<name>A0ABT5L4Q2_9ALTE</name>
<evidence type="ECO:0000256" key="8">
    <source>
        <dbReference type="ARBA" id="ARBA00022741"/>
    </source>
</evidence>
<protein>
    <recommendedName>
        <fullName evidence="13 15">3-deoxy-D-manno-octulosonic acid kinase</fullName>
        <shortName evidence="15">Kdo kinase</shortName>
        <ecNumber evidence="4 15">2.7.1.166</ecNumber>
    </recommendedName>
</protein>
<gene>
    <name evidence="15" type="primary">kdkA</name>
    <name evidence="16" type="ORF">OIK42_13855</name>
</gene>
<keyword evidence="5 15" id="KW-1003">Cell membrane</keyword>
<evidence type="ECO:0000313" key="16">
    <source>
        <dbReference type="EMBL" id="MDC8831838.1"/>
    </source>
</evidence>
<evidence type="ECO:0000256" key="7">
    <source>
        <dbReference type="ARBA" id="ARBA00022679"/>
    </source>
</evidence>
<dbReference type="Pfam" id="PF06293">
    <property type="entry name" value="Kdo"/>
    <property type="match status" value="1"/>
</dbReference>
<evidence type="ECO:0000256" key="5">
    <source>
        <dbReference type="ARBA" id="ARBA00022475"/>
    </source>
</evidence>
<keyword evidence="17" id="KW-1185">Reference proteome</keyword>
<feature type="active site" evidence="15">
    <location>
        <position position="172"/>
    </location>
</feature>
<dbReference type="Proteomes" id="UP001218788">
    <property type="component" value="Unassembled WGS sequence"/>
</dbReference>
<comment type="subcellular location">
    <subcellularLocation>
        <location evidence="1 15">Cell inner membrane</location>
        <topology evidence="1 15">Peripheral membrane protein</topology>
        <orientation evidence="1 15">Cytoplasmic side</orientation>
    </subcellularLocation>
</comment>
<keyword evidence="10 15" id="KW-0067">ATP-binding</keyword>